<evidence type="ECO:0000256" key="4">
    <source>
        <dbReference type="ARBA" id="ARBA00011137"/>
    </source>
</evidence>
<evidence type="ECO:0000256" key="10">
    <source>
        <dbReference type="ARBA" id="ARBA00022968"/>
    </source>
</evidence>
<reference evidence="17 18" key="1">
    <citation type="submission" date="2017-04" db="EMBL/GenBank/DDBJ databases">
        <authorList>
            <person name="Afonso C.L."/>
            <person name="Miller P.J."/>
            <person name="Scott M.A."/>
            <person name="Spackman E."/>
            <person name="Goraichik I."/>
            <person name="Dimitrov K.M."/>
            <person name="Suarez D.L."/>
            <person name="Swayne D.E."/>
        </authorList>
    </citation>
    <scope>NUCLEOTIDE SEQUENCE [LARGE SCALE GENOMIC DNA]</scope>
    <source>
        <strain evidence="17 18">N3/975</strain>
    </source>
</reference>
<comment type="catalytic activity">
    <reaction evidence="1">
        <text>a triacylglycerol + H2O = a diacylglycerol + a fatty acid + H(+)</text>
        <dbReference type="Rhea" id="RHEA:12044"/>
        <dbReference type="ChEBI" id="CHEBI:15377"/>
        <dbReference type="ChEBI" id="CHEBI:15378"/>
        <dbReference type="ChEBI" id="CHEBI:17855"/>
        <dbReference type="ChEBI" id="CHEBI:18035"/>
        <dbReference type="ChEBI" id="CHEBI:28868"/>
        <dbReference type="EC" id="3.1.1.3"/>
    </reaction>
</comment>
<sequence length="449" mass="48894">MGDNYISDKIYNKASQIAYNEVPPGKLTEDGLEGWSVVEPDGADLHRFSGFDAMVLRNDTTDQVIIAYRGTEAGGMNVAKVKDIYTDAVDVVGGRPKDLENSLDHPWKTLWNDGPVKLVSDKIQYENNQFHQAEELYDAVKKAYPNSDISLTGHSLGGGLAQYVAARQDLPAVTYSAPSTLNSLSDELVAKVENGDFDNQIINYVHPSDSVGAGGLEEYDRHIGSTYYLGSDFDTANAKYDQILNVPIPLHGTGLLGVVMPYYNLEIDTGKYYIGDLRRFYDSVLNGETNYHSPSQYKFDENGNLRGPLVDRLSGETLDGSPRGAAYAATMAALASLINFGGNSLKAMLASGLPGSGGAHGLIQLTPAELLEAAKQMRQSAEGFSSDSRSAVQFIENNIRTSESRSLTPIAENTSVSLHGIQQWYEAAMLEIADYIDRKAQDFILADES</sequence>
<dbReference type="GO" id="GO:0004806">
    <property type="term" value="F:triacylglycerol lipase activity"/>
    <property type="evidence" value="ECO:0007669"/>
    <property type="project" value="UniProtKB-EC"/>
</dbReference>
<keyword evidence="14" id="KW-0472">Membrane</keyword>
<dbReference type="InterPro" id="IPR029058">
    <property type="entry name" value="AB_hydrolase_fold"/>
</dbReference>
<evidence type="ECO:0000313" key="17">
    <source>
        <dbReference type="EMBL" id="SMF91542.1"/>
    </source>
</evidence>
<keyword evidence="15" id="KW-0325">Glycoprotein</keyword>
<evidence type="ECO:0000256" key="5">
    <source>
        <dbReference type="ARBA" id="ARBA00013279"/>
    </source>
</evidence>
<evidence type="ECO:0000256" key="8">
    <source>
        <dbReference type="ARBA" id="ARBA00022801"/>
    </source>
</evidence>
<dbReference type="EMBL" id="LT840184">
    <property type="protein sequence ID" value="SMF91542.1"/>
    <property type="molecule type" value="Genomic_DNA"/>
</dbReference>
<evidence type="ECO:0000256" key="3">
    <source>
        <dbReference type="ARBA" id="ARBA00004343"/>
    </source>
</evidence>
<organism evidence="17 18">
    <name type="scientific">Paenibacillus uliginis N3/975</name>
    <dbReference type="NCBI Taxonomy" id="1313296"/>
    <lineage>
        <taxon>Bacteria</taxon>
        <taxon>Bacillati</taxon>
        <taxon>Bacillota</taxon>
        <taxon>Bacilli</taxon>
        <taxon>Bacillales</taxon>
        <taxon>Paenibacillaceae</taxon>
        <taxon>Paenibacillus</taxon>
    </lineage>
</organism>
<dbReference type="SUPFAM" id="SSF53474">
    <property type="entry name" value="alpha/beta-Hydrolases"/>
    <property type="match status" value="1"/>
</dbReference>
<dbReference type="AlphaFoldDB" id="A0A1X7HSI9"/>
<comment type="subunit">
    <text evidence="4">Binds to both phosphatidylinositol (PI) and phosphatidylinositol 3,5-bisphosphate (PIP2).</text>
</comment>
<gene>
    <name evidence="17" type="ORF">SAMN05661091_5490</name>
</gene>
<dbReference type="Gene3D" id="3.40.50.1820">
    <property type="entry name" value="alpha/beta hydrolase"/>
    <property type="match status" value="1"/>
</dbReference>
<dbReference type="GO" id="GO:0006660">
    <property type="term" value="P:phosphatidylserine catabolic process"/>
    <property type="evidence" value="ECO:0007669"/>
    <property type="project" value="TreeGrafter"/>
</dbReference>
<dbReference type="GO" id="GO:0046461">
    <property type="term" value="P:neutral lipid catabolic process"/>
    <property type="evidence" value="ECO:0007669"/>
    <property type="project" value="TreeGrafter"/>
</dbReference>
<keyword evidence="10" id="KW-0735">Signal-anchor</keyword>
<dbReference type="GO" id="GO:0034496">
    <property type="term" value="P:multivesicular body membrane disassembly"/>
    <property type="evidence" value="ECO:0007669"/>
    <property type="project" value="TreeGrafter"/>
</dbReference>
<dbReference type="PANTHER" id="PTHR47175:SF2">
    <property type="entry name" value="LIPASE ATG15-RELATED"/>
    <property type="match status" value="1"/>
</dbReference>
<accession>A0A1X7HSI9</accession>
<keyword evidence="13" id="KW-0443">Lipid metabolism</keyword>
<evidence type="ECO:0000256" key="1">
    <source>
        <dbReference type="ARBA" id="ARBA00001024"/>
    </source>
</evidence>
<dbReference type="Pfam" id="PF26363">
    <property type="entry name" value="Phospholipase-like"/>
    <property type="match status" value="1"/>
</dbReference>
<keyword evidence="12" id="KW-0072">Autophagy</keyword>
<comment type="subcellular location">
    <subcellularLocation>
        <location evidence="3">Endosome</location>
        <location evidence="3">Multivesicular body membrane</location>
        <topology evidence="3">Single-pass type II membrane protein</topology>
    </subcellularLocation>
    <subcellularLocation>
        <location evidence="2">Prevacuolar compartment membrane</location>
        <topology evidence="2">Single-pass type II membrane protein</topology>
    </subcellularLocation>
</comment>
<evidence type="ECO:0000313" key="18">
    <source>
        <dbReference type="Proteomes" id="UP000192940"/>
    </source>
</evidence>
<proteinExistence type="predicted"/>
<evidence type="ECO:0000256" key="2">
    <source>
        <dbReference type="ARBA" id="ARBA00004270"/>
    </source>
</evidence>
<evidence type="ECO:0000256" key="7">
    <source>
        <dbReference type="ARBA" id="ARBA00022753"/>
    </source>
</evidence>
<keyword evidence="18" id="KW-1185">Reference proteome</keyword>
<evidence type="ECO:0000256" key="13">
    <source>
        <dbReference type="ARBA" id="ARBA00023098"/>
    </source>
</evidence>
<dbReference type="EC" id="3.1.1.3" evidence="5"/>
<dbReference type="GO" id="GO:0004620">
    <property type="term" value="F:phospholipase activity"/>
    <property type="evidence" value="ECO:0007669"/>
    <property type="project" value="TreeGrafter"/>
</dbReference>
<keyword evidence="6" id="KW-0812">Transmembrane</keyword>
<evidence type="ECO:0000256" key="16">
    <source>
        <dbReference type="ARBA" id="ARBA00029828"/>
    </source>
</evidence>
<keyword evidence="11" id="KW-1133">Transmembrane helix</keyword>
<evidence type="ECO:0000256" key="14">
    <source>
        <dbReference type="ARBA" id="ARBA00023136"/>
    </source>
</evidence>
<dbReference type="Proteomes" id="UP000192940">
    <property type="component" value="Chromosome I"/>
</dbReference>
<evidence type="ECO:0000256" key="11">
    <source>
        <dbReference type="ARBA" id="ARBA00022989"/>
    </source>
</evidence>
<evidence type="ECO:0000256" key="9">
    <source>
        <dbReference type="ARBA" id="ARBA00022963"/>
    </source>
</evidence>
<dbReference type="GO" id="GO:0016020">
    <property type="term" value="C:membrane"/>
    <property type="evidence" value="ECO:0007669"/>
    <property type="project" value="TreeGrafter"/>
</dbReference>
<evidence type="ECO:0000256" key="6">
    <source>
        <dbReference type="ARBA" id="ARBA00022692"/>
    </source>
</evidence>
<keyword evidence="7" id="KW-0967">Endosome</keyword>
<evidence type="ECO:0000256" key="15">
    <source>
        <dbReference type="ARBA" id="ARBA00023180"/>
    </source>
</evidence>
<evidence type="ECO:0000256" key="12">
    <source>
        <dbReference type="ARBA" id="ARBA00023006"/>
    </source>
</evidence>
<dbReference type="GO" id="GO:0005775">
    <property type="term" value="C:vacuolar lumen"/>
    <property type="evidence" value="ECO:0007669"/>
    <property type="project" value="TreeGrafter"/>
</dbReference>
<dbReference type="PANTHER" id="PTHR47175">
    <property type="entry name" value="LIPASE ATG15-RELATED"/>
    <property type="match status" value="1"/>
</dbReference>
<name>A0A1X7HSI9_9BACL</name>
<keyword evidence="9" id="KW-0442">Lipid degradation</keyword>
<dbReference type="RefSeq" id="WP_208916091.1">
    <property type="nucleotide sequence ID" value="NZ_LT840184.1"/>
</dbReference>
<keyword evidence="8" id="KW-0378">Hydrolase</keyword>
<dbReference type="InterPro" id="IPR050805">
    <property type="entry name" value="ATG15_Lipase"/>
</dbReference>
<protein>
    <recommendedName>
        <fullName evidence="5">triacylglycerol lipase</fullName>
        <ecNumber evidence="5">3.1.1.3</ecNumber>
    </recommendedName>
    <alternativeName>
        <fullName evidence="16">Autophagy-related protein 15</fullName>
    </alternativeName>
</protein>
<dbReference type="STRING" id="1313296.SAMN05661091_5490"/>